<proteinExistence type="predicted"/>
<feature type="coiled-coil region" evidence="1">
    <location>
        <begin position="203"/>
        <end position="254"/>
    </location>
</feature>
<evidence type="ECO:0000256" key="1">
    <source>
        <dbReference type="SAM" id="Coils"/>
    </source>
</evidence>
<dbReference type="Proteomes" id="UP000601435">
    <property type="component" value="Unassembled WGS sequence"/>
</dbReference>
<evidence type="ECO:0000313" key="4">
    <source>
        <dbReference type="Proteomes" id="UP000601435"/>
    </source>
</evidence>
<dbReference type="EMBL" id="CAJNJA010007932">
    <property type="protein sequence ID" value="CAE7230791.1"/>
    <property type="molecule type" value="Genomic_DNA"/>
</dbReference>
<protein>
    <submittedName>
        <fullName evidence="3">Uncharacterized protein</fullName>
    </submittedName>
</protein>
<reference evidence="3" key="1">
    <citation type="submission" date="2021-02" db="EMBL/GenBank/DDBJ databases">
        <authorList>
            <person name="Dougan E. K."/>
            <person name="Rhodes N."/>
            <person name="Thang M."/>
            <person name="Chan C."/>
        </authorList>
    </citation>
    <scope>NUCLEOTIDE SEQUENCE</scope>
</reference>
<accession>A0A812KNW4</accession>
<evidence type="ECO:0000256" key="2">
    <source>
        <dbReference type="SAM" id="SignalP"/>
    </source>
</evidence>
<sequence>MHAAHIRSVCFRLLAVTRLAEWLRAAPRGPSNRLVLTCQVWSHCPDKAYLPPLKGWKIPFQGPPRNTFLMMPRTDKVKRENSERAGRAKVLEQEATHVINAAQKAAEEAKATSERDHGSLDPTLLKETEAALKPHLQALLDQLKVLETSGLGESMDAESQPLLVQHEKLSEQRANNLAYTGIFDCPAPHGIQSEDEKLLKEMLASIMEKFHEAEDLVEKAEITSAMIEHAGDDLAEAQKAAEQTEESAKQAAAAVPRQMQRSLDVITDVSLSLCERETTCICAPRCFNKKQGRPR</sequence>
<gene>
    <name evidence="3" type="ORF">SNEC2469_LOCUS3550</name>
</gene>
<evidence type="ECO:0000313" key="3">
    <source>
        <dbReference type="EMBL" id="CAE7230791.1"/>
    </source>
</evidence>
<keyword evidence="2" id="KW-0732">Signal</keyword>
<keyword evidence="1" id="KW-0175">Coiled coil</keyword>
<feature type="signal peptide" evidence="2">
    <location>
        <begin position="1"/>
        <end position="25"/>
    </location>
</feature>
<dbReference type="AlphaFoldDB" id="A0A812KNW4"/>
<organism evidence="3 4">
    <name type="scientific">Symbiodinium necroappetens</name>
    <dbReference type="NCBI Taxonomy" id="1628268"/>
    <lineage>
        <taxon>Eukaryota</taxon>
        <taxon>Sar</taxon>
        <taxon>Alveolata</taxon>
        <taxon>Dinophyceae</taxon>
        <taxon>Suessiales</taxon>
        <taxon>Symbiodiniaceae</taxon>
        <taxon>Symbiodinium</taxon>
    </lineage>
</organism>
<comment type="caution">
    <text evidence="3">The sequence shown here is derived from an EMBL/GenBank/DDBJ whole genome shotgun (WGS) entry which is preliminary data.</text>
</comment>
<feature type="chain" id="PRO_5032576786" evidence="2">
    <location>
        <begin position="26"/>
        <end position="295"/>
    </location>
</feature>
<name>A0A812KNW4_9DINO</name>
<keyword evidence="4" id="KW-1185">Reference proteome</keyword>